<organism evidence="7 8">
    <name type="scientific">Lupinus angustifolius</name>
    <name type="common">Narrow-leaved blue lupine</name>
    <dbReference type="NCBI Taxonomy" id="3871"/>
    <lineage>
        <taxon>Eukaryota</taxon>
        <taxon>Viridiplantae</taxon>
        <taxon>Streptophyta</taxon>
        <taxon>Embryophyta</taxon>
        <taxon>Tracheophyta</taxon>
        <taxon>Spermatophyta</taxon>
        <taxon>Magnoliopsida</taxon>
        <taxon>eudicotyledons</taxon>
        <taxon>Gunneridae</taxon>
        <taxon>Pentapetalae</taxon>
        <taxon>rosids</taxon>
        <taxon>fabids</taxon>
        <taxon>Fabales</taxon>
        <taxon>Fabaceae</taxon>
        <taxon>Papilionoideae</taxon>
        <taxon>50 kb inversion clade</taxon>
        <taxon>genistoids sensu lato</taxon>
        <taxon>core genistoids</taxon>
        <taxon>Genisteae</taxon>
        <taxon>Lupinus</taxon>
    </lineage>
</organism>
<dbReference type="GO" id="GO:0005634">
    <property type="term" value="C:nucleus"/>
    <property type="evidence" value="ECO:0007669"/>
    <property type="project" value="UniProtKB-SubCell"/>
</dbReference>
<keyword evidence="4" id="KW-0539">Nucleus</keyword>
<evidence type="ECO:0000313" key="8">
    <source>
        <dbReference type="Proteomes" id="UP000188354"/>
    </source>
</evidence>
<dbReference type="GO" id="GO:0031267">
    <property type="term" value="F:small GTPase binding"/>
    <property type="evidence" value="ECO:0007669"/>
    <property type="project" value="InterPro"/>
</dbReference>
<sequence length="960" mass="107512">MDLQNTVKEALNALYHHPDDTVRMQADRYLQDFQRTLDAWQVADNLLHDPNSNLETLIFCSQTLRSKVQRDFEELPSTAFRPLRDSLNTLLKKFHKGPPKVRTQISIAVAALSVHVPAQDWGDGGIVIWLRDEMDSHPEYIPGFLELLTVLPEEVVNYKIAARPERRRQFEKELTSQIEVALNILTACLTISELKEQVLEAFASWLRLKHGIPGSVLSSHPLVLTALSSLNSEFVSEASVNVISELIHYSAAGTIDGIYANMPLIQVIVPQVMNLKAQLSDSTKDEEDVKAIARLFADMGDSYVELIATGSDESMLIVHALLEVASHPEYDIASMTFNFWHSLQLNLTKRESYISYGNEASIEAERNRRLQVFRPAYESLVSLVSFRVQYPEDYQDLSYEDLKEFKHTKYAVADVLTDAASVLGGDATLKILYMKLLEAVSGHASNEQKEWRPAEAALFCIRAISHYVSVVEAEVMPQIMALLPKLPHQPQLLQTVCLTIGAYSKWLDSVSCGLSILPSVLDILMNGMGISEECAAAAALAFRHICDDCRKKLCGCLEGLFHIYNKTVNGEDSFKVPADDSLHLVEALSMVVTELPPDDAKRALEALCMPIIPPLQEAINQGPDMLSKKPSRQLTIHIDRFAYIFRYVNHPQVVADAIQRLWPIFKAIFDLRAWDMRTMESLCRACKYAVRTSGRFMGLTIGAMLEEIQSLYRLHHQPCFLYLSSEVIKIFGSDPSCADYLKNLIEALFQHTTLLLTNIQEFTARPDIADDCFLLASRCIRYCPQLFIPSPVFPSLVDCSMIGITVQHREASNSILHFLADIFDLAKSSTGEQFLPIRDSIIIPRGSTITRILVASLTGALPKSRVDVISYTLLALTRTYGMQALEWAKESVLLIPSTAVTDVERSRFLKALTDAASGVDTNGLTVPVEELADVCRRNRAVQEIVQEALRPLELNLVRVS</sequence>
<dbReference type="GO" id="GO:0006606">
    <property type="term" value="P:protein import into nucleus"/>
    <property type="evidence" value="ECO:0007669"/>
    <property type="project" value="EnsemblPlants"/>
</dbReference>
<dbReference type="InterPro" id="IPR011989">
    <property type="entry name" value="ARM-like"/>
</dbReference>
<proteinExistence type="inferred from homology"/>
<name>A0A1J7GI24_LUPAN</name>
<evidence type="ECO:0000259" key="6">
    <source>
        <dbReference type="Pfam" id="PF08389"/>
    </source>
</evidence>
<evidence type="ECO:0000256" key="4">
    <source>
        <dbReference type="ARBA" id="ARBA00023242"/>
    </source>
</evidence>
<dbReference type="Proteomes" id="UP000188354">
    <property type="component" value="Chromosome LG12"/>
</dbReference>
<dbReference type="InterPro" id="IPR058537">
    <property type="entry name" value="TPR_TNPO3_IPO13_4th"/>
</dbReference>
<evidence type="ECO:0000256" key="3">
    <source>
        <dbReference type="ARBA" id="ARBA00022448"/>
    </source>
</evidence>
<evidence type="ECO:0000256" key="1">
    <source>
        <dbReference type="ARBA" id="ARBA00004123"/>
    </source>
</evidence>
<keyword evidence="3" id="KW-0813">Transport</keyword>
<comment type="similarity">
    <text evidence="2">Belongs to the importin beta family.</text>
</comment>
<dbReference type="STRING" id="3871.A0A1J7GI24"/>
<dbReference type="GO" id="GO:0043484">
    <property type="term" value="P:regulation of RNA splicing"/>
    <property type="evidence" value="ECO:0007669"/>
    <property type="project" value="EnsemblPlants"/>
</dbReference>
<feature type="domain" description="Importin N-terminal" evidence="5">
    <location>
        <begin position="26"/>
        <end position="88"/>
    </location>
</feature>
<dbReference type="OMA" id="LECITSW"/>
<gene>
    <name evidence="7" type="ORF">TanjilG_29101</name>
</gene>
<accession>A0A1J7GI24</accession>
<evidence type="ECO:0000256" key="2">
    <source>
        <dbReference type="ARBA" id="ARBA00007991"/>
    </source>
</evidence>
<reference evidence="7 8" key="1">
    <citation type="journal article" date="2017" name="Plant Biotechnol. J.">
        <title>A comprehensive draft genome sequence for lupin (Lupinus angustifolius), an emerging health food: insights into plant-microbe interactions and legume evolution.</title>
        <authorList>
            <person name="Hane J.K."/>
            <person name="Ming Y."/>
            <person name="Kamphuis L.G."/>
            <person name="Nelson M.N."/>
            <person name="Garg G."/>
            <person name="Atkins C.A."/>
            <person name="Bayer P.E."/>
            <person name="Bravo A."/>
            <person name="Bringans S."/>
            <person name="Cannon S."/>
            <person name="Edwards D."/>
            <person name="Foley R."/>
            <person name="Gao L.L."/>
            <person name="Harrison M.J."/>
            <person name="Huang W."/>
            <person name="Hurgobin B."/>
            <person name="Li S."/>
            <person name="Liu C.W."/>
            <person name="McGrath A."/>
            <person name="Morahan G."/>
            <person name="Murray J."/>
            <person name="Weller J."/>
            <person name="Jian J."/>
            <person name="Singh K.B."/>
        </authorList>
    </citation>
    <scope>NUCLEOTIDE SEQUENCE [LARGE SCALE GENOMIC DNA]</scope>
    <source>
        <strain evidence="8">cv. Tanjil</strain>
        <tissue evidence="7">Whole plant</tissue>
    </source>
</reference>
<dbReference type="PANTHER" id="PTHR12363">
    <property type="entry name" value="TRANSPORTIN 3 AND IMPORTIN 13"/>
    <property type="match status" value="1"/>
</dbReference>
<protein>
    <submittedName>
        <fullName evidence="7">Uncharacterized protein</fullName>
    </submittedName>
</protein>
<dbReference type="Gene3D" id="1.25.10.10">
    <property type="entry name" value="Leucine-rich Repeat Variant"/>
    <property type="match status" value="1"/>
</dbReference>
<dbReference type="FunFam" id="1.25.10.10:FF:000246">
    <property type="entry name" value="Transportin MOS14"/>
    <property type="match status" value="1"/>
</dbReference>
<dbReference type="Pfam" id="PF24138">
    <property type="entry name" value="TPR_TNPO3_IPO13_2nd"/>
    <property type="match status" value="1"/>
</dbReference>
<comment type="subcellular location">
    <subcellularLocation>
        <location evidence="1">Nucleus</location>
    </subcellularLocation>
</comment>
<evidence type="ECO:0000313" key="7">
    <source>
        <dbReference type="EMBL" id="OIW00111.1"/>
    </source>
</evidence>
<dbReference type="Gramene" id="OIW00111">
    <property type="protein sequence ID" value="OIW00111"/>
    <property type="gene ID" value="TanjilG_29101"/>
</dbReference>
<dbReference type="Pfam" id="PF24139">
    <property type="entry name" value="TPR_TNPO3_IPO13_4th"/>
    <property type="match status" value="1"/>
</dbReference>
<dbReference type="InterPro" id="IPR057941">
    <property type="entry name" value="TPR_TNPO3_IPO13_2nd"/>
</dbReference>
<dbReference type="InterPro" id="IPR013598">
    <property type="entry name" value="Exportin-1/Importin-b-like"/>
</dbReference>
<dbReference type="EMBL" id="CM007372">
    <property type="protein sequence ID" value="OIW00111.1"/>
    <property type="molecule type" value="Genomic_DNA"/>
</dbReference>
<dbReference type="InterPro" id="IPR001494">
    <property type="entry name" value="Importin-beta_N"/>
</dbReference>
<dbReference type="InterPro" id="IPR051345">
    <property type="entry name" value="Importin_beta-like_NTR"/>
</dbReference>
<dbReference type="KEGG" id="lang:109362518"/>
<feature type="domain" description="Exportin-1/Importin-beta-like" evidence="6">
    <location>
        <begin position="98"/>
        <end position="243"/>
    </location>
</feature>
<dbReference type="Pfam" id="PF08389">
    <property type="entry name" value="Xpo1"/>
    <property type="match status" value="1"/>
</dbReference>
<dbReference type="OrthoDB" id="435593at2759"/>
<dbReference type="AlphaFoldDB" id="A0A1J7GI24"/>
<dbReference type="InterPro" id="IPR016024">
    <property type="entry name" value="ARM-type_fold"/>
</dbReference>
<keyword evidence="8" id="KW-1185">Reference proteome</keyword>
<dbReference type="GO" id="GO:0005737">
    <property type="term" value="C:cytoplasm"/>
    <property type="evidence" value="ECO:0007669"/>
    <property type="project" value="TreeGrafter"/>
</dbReference>
<dbReference type="PANTHER" id="PTHR12363:SF33">
    <property type="entry name" value="IMPORTIN-13"/>
    <property type="match status" value="1"/>
</dbReference>
<dbReference type="Pfam" id="PF03810">
    <property type="entry name" value="IBN_N"/>
    <property type="match status" value="1"/>
</dbReference>
<dbReference type="SUPFAM" id="SSF48371">
    <property type="entry name" value="ARM repeat"/>
    <property type="match status" value="1"/>
</dbReference>
<evidence type="ECO:0000259" key="5">
    <source>
        <dbReference type="Pfam" id="PF03810"/>
    </source>
</evidence>